<name>A3LVK5_PICST</name>
<feature type="compositionally biased region" description="Polar residues" evidence="1">
    <location>
        <begin position="13"/>
        <end position="65"/>
    </location>
</feature>
<proteinExistence type="predicted"/>
<evidence type="ECO:0000313" key="2">
    <source>
        <dbReference type="EMBL" id="ABN66796.2"/>
    </source>
</evidence>
<evidence type="ECO:0000313" key="3">
    <source>
        <dbReference type="Proteomes" id="UP000002258"/>
    </source>
</evidence>
<dbReference type="OrthoDB" id="3063476at2759"/>
<dbReference type="Proteomes" id="UP000002258">
    <property type="component" value="Chromosome 5"/>
</dbReference>
<dbReference type="KEGG" id="pic:PICST_61217"/>
<dbReference type="HOGENOM" id="CLU_082191_0_1_1"/>
<dbReference type="EMBL" id="CP000499">
    <property type="protein sequence ID" value="ABN66796.2"/>
    <property type="molecule type" value="Genomic_DNA"/>
</dbReference>
<dbReference type="InterPro" id="IPR053203">
    <property type="entry name" value="Cisplatin_resist-associated"/>
</dbReference>
<sequence length="210" mass="21980">MAYSTGRGGAGNIHTSSTITSNNNHVSPTLTATVSNGLTPASRSTLPALQVSPSRTDDSGSNTPTGKEPNKKVYYSTGRGGAGNIKSSNEIPSPKLVPIGSNTPQLTTSKVSTGRGGYGNMVSNDNPELTRKLQDVDGPTHKQDLYAVTSNKSFSVGRGGFGNVVSNKSHSSGGSEEVPNLYAVSSHGENLKRQQQKKKGLFGKIKEIFN</sequence>
<dbReference type="InParanoid" id="A3LVK5"/>
<reference evidence="2 3" key="1">
    <citation type="journal article" date="2007" name="Nat. Biotechnol.">
        <title>Genome sequence of the lignocellulose-bioconverting and xylose-fermenting yeast Pichia stipitis.</title>
        <authorList>
            <person name="Jeffries T.W."/>
            <person name="Grigoriev I.V."/>
            <person name="Grimwood J."/>
            <person name="Laplaza J.M."/>
            <person name="Aerts A."/>
            <person name="Salamov A."/>
            <person name="Schmutz J."/>
            <person name="Lindquist E."/>
            <person name="Dehal P."/>
            <person name="Shapiro H."/>
            <person name="Jin Y.S."/>
            <person name="Passoth V."/>
            <person name="Richardson P.M."/>
        </authorList>
    </citation>
    <scope>NUCLEOTIDE SEQUENCE [LARGE SCALE GENOMIC DNA]</scope>
    <source>
        <strain evidence="3">ATCC 58785 / CBS 6054 / NBRC 10063 / NRRL Y-11545</strain>
    </source>
</reference>
<keyword evidence="3" id="KW-1185">Reference proteome</keyword>
<dbReference type="PANTHER" id="PTHR34693">
    <property type="entry name" value="PROTEIN PAR32"/>
    <property type="match status" value="1"/>
</dbReference>
<organism evidence="2 3">
    <name type="scientific">Scheffersomyces stipitis (strain ATCC 58785 / CBS 6054 / NBRC 10063 / NRRL Y-11545)</name>
    <name type="common">Yeast</name>
    <name type="synonym">Pichia stipitis</name>
    <dbReference type="NCBI Taxonomy" id="322104"/>
    <lineage>
        <taxon>Eukaryota</taxon>
        <taxon>Fungi</taxon>
        <taxon>Dikarya</taxon>
        <taxon>Ascomycota</taxon>
        <taxon>Saccharomycotina</taxon>
        <taxon>Pichiomycetes</taxon>
        <taxon>Debaryomycetaceae</taxon>
        <taxon>Scheffersomyces</taxon>
    </lineage>
</organism>
<gene>
    <name evidence="2" type="ORF">PICST_61217</name>
</gene>
<dbReference type="PANTHER" id="PTHR34693:SF1">
    <property type="entry name" value="PROTEIN PAR32"/>
    <property type="match status" value="1"/>
</dbReference>
<evidence type="ECO:0000256" key="1">
    <source>
        <dbReference type="SAM" id="MobiDB-lite"/>
    </source>
</evidence>
<dbReference type="eggNOG" id="ENOG502S3S2">
    <property type="taxonomic scope" value="Eukaryota"/>
</dbReference>
<feature type="region of interest" description="Disordered" evidence="1">
    <location>
        <begin position="1"/>
        <end position="105"/>
    </location>
</feature>
<dbReference type="InterPro" id="IPR022024">
    <property type="entry name" value="DUF3602"/>
</dbReference>
<dbReference type="GeneID" id="4839423"/>
<dbReference type="RefSeq" id="XP_001384825.2">
    <property type="nucleotide sequence ID" value="XM_001384788.1"/>
</dbReference>
<feature type="compositionally biased region" description="Gly residues" evidence="1">
    <location>
        <begin position="1"/>
        <end position="11"/>
    </location>
</feature>
<protein>
    <submittedName>
        <fullName evidence="2">Uncharacterized protein</fullName>
    </submittedName>
</protein>
<dbReference type="AlphaFoldDB" id="A3LVK5"/>
<dbReference type="OMA" id="PEDYITP"/>
<dbReference type="Pfam" id="PF12223">
    <property type="entry name" value="DUF3602"/>
    <property type="match status" value="3"/>
</dbReference>
<accession>A3LVK5</accession>